<dbReference type="InterPro" id="IPR001799">
    <property type="entry name" value="Ephrin_RBD"/>
</dbReference>
<proteinExistence type="predicted"/>
<dbReference type="InterPro" id="IPR008972">
    <property type="entry name" value="Cupredoxin"/>
</dbReference>
<dbReference type="SUPFAM" id="SSF49503">
    <property type="entry name" value="Cupredoxins"/>
    <property type="match status" value="1"/>
</dbReference>
<evidence type="ECO:0000313" key="2">
    <source>
        <dbReference type="EMBL" id="KAK5975889.1"/>
    </source>
</evidence>
<protein>
    <submittedName>
        <fullName evidence="2">Ephrin RBD domain-containing protein</fullName>
    </submittedName>
</protein>
<evidence type="ECO:0000313" key="3">
    <source>
        <dbReference type="Proteomes" id="UP001331761"/>
    </source>
</evidence>
<dbReference type="EMBL" id="WIXE01012477">
    <property type="protein sequence ID" value="KAK5975889.1"/>
    <property type="molecule type" value="Genomic_DNA"/>
</dbReference>
<name>A0AAN8J1N6_TRICO</name>
<keyword evidence="3" id="KW-1185">Reference proteome</keyword>
<gene>
    <name evidence="2" type="ORF">GCK32_010194</name>
</gene>
<feature type="domain" description="Ephrin RBD" evidence="1">
    <location>
        <begin position="36"/>
        <end position="163"/>
    </location>
</feature>
<accession>A0AAN8J1N6</accession>
<dbReference type="GO" id="GO:0016020">
    <property type="term" value="C:membrane"/>
    <property type="evidence" value="ECO:0007669"/>
    <property type="project" value="InterPro"/>
</dbReference>
<comment type="caution">
    <text evidence="2">The sequence shown here is derived from an EMBL/GenBank/DDBJ whole genome shotgun (WGS) entry which is preliminary data.</text>
</comment>
<evidence type="ECO:0000259" key="1">
    <source>
        <dbReference type="Pfam" id="PF00812"/>
    </source>
</evidence>
<organism evidence="2 3">
    <name type="scientific">Trichostrongylus colubriformis</name>
    <name type="common">Black scour worm</name>
    <dbReference type="NCBI Taxonomy" id="6319"/>
    <lineage>
        <taxon>Eukaryota</taxon>
        <taxon>Metazoa</taxon>
        <taxon>Ecdysozoa</taxon>
        <taxon>Nematoda</taxon>
        <taxon>Chromadorea</taxon>
        <taxon>Rhabditida</taxon>
        <taxon>Rhabditina</taxon>
        <taxon>Rhabditomorpha</taxon>
        <taxon>Strongyloidea</taxon>
        <taxon>Trichostrongylidae</taxon>
        <taxon>Trichostrongylus</taxon>
    </lineage>
</organism>
<reference evidence="2 3" key="1">
    <citation type="submission" date="2019-10" db="EMBL/GenBank/DDBJ databases">
        <title>Assembly and Annotation for the nematode Trichostrongylus colubriformis.</title>
        <authorList>
            <person name="Martin J."/>
        </authorList>
    </citation>
    <scope>NUCLEOTIDE SEQUENCE [LARGE SCALE GENOMIC DNA]</scope>
    <source>
        <strain evidence="2">G859</strain>
        <tissue evidence="2">Whole worm</tissue>
    </source>
</reference>
<dbReference type="Proteomes" id="UP001331761">
    <property type="component" value="Unassembled WGS sequence"/>
</dbReference>
<dbReference type="Pfam" id="PF00812">
    <property type="entry name" value="Ephrin"/>
    <property type="match status" value="1"/>
</dbReference>
<sequence length="307" mass="35290">MFIVRSSYRGRSSPWDSFRNVFFIIIMAVQAYAIAKKAIVEWSPNGEPFRDPMMDHAALVELQVLDRIVFVCDKSTPAVIYKVSEESFAECRYDLSAEWVGLCSRGRKYVTVSLRNLGVGPTQAVFYPNKTYFFTSFSSGTKYGIDDKVGGLCEMGVRLILEVRDSSVRVPLKPRFSSGFHEHGLQVPVQRVSYGGMPEKSRQRLREEQTFMEVRRTPDKDVFSTKSYLTQEENDSNFLFGWPWFDSSLSRQILDDADNSRVQKKRSEDAELRWEPDNIPEYYRYSGASDICQWSVVIIVTATLFSL</sequence>
<dbReference type="AlphaFoldDB" id="A0AAN8J1N6"/>
<dbReference type="Gene3D" id="2.60.40.420">
    <property type="entry name" value="Cupredoxins - blue copper proteins"/>
    <property type="match status" value="1"/>
</dbReference>